<organism evidence="3 4">
    <name type="scientific">Tanacetum coccineum</name>
    <dbReference type="NCBI Taxonomy" id="301880"/>
    <lineage>
        <taxon>Eukaryota</taxon>
        <taxon>Viridiplantae</taxon>
        <taxon>Streptophyta</taxon>
        <taxon>Embryophyta</taxon>
        <taxon>Tracheophyta</taxon>
        <taxon>Spermatophyta</taxon>
        <taxon>Magnoliopsida</taxon>
        <taxon>eudicotyledons</taxon>
        <taxon>Gunneridae</taxon>
        <taxon>Pentapetalae</taxon>
        <taxon>asterids</taxon>
        <taxon>campanulids</taxon>
        <taxon>Asterales</taxon>
        <taxon>Asteraceae</taxon>
        <taxon>Asteroideae</taxon>
        <taxon>Anthemideae</taxon>
        <taxon>Anthemidinae</taxon>
        <taxon>Tanacetum</taxon>
    </lineage>
</organism>
<name>A0ABQ5A8J6_9ASTR</name>
<sequence>MCWILLVGILVTSGLGNSNKASLNLDSTPIAPVSYLKLLNCEPSMKSVNFCILLAPGAYPVVEKNTSSKSGLVKSMMTTKGMFFFKFNSKNGMNVMIENGSWLIRSVSLILKKWTSGVNIIKEDVCNISIWVKFHGTHITAFTEVGLSAIATKLDTPLMLDSYTSTMCTESWGRSSYARAIVELRANTELKDTLMVVVPNSSGEHLGTSRNDEIEELDDDTARYMSFMKRAGGGANDACLLKDENFDCYERYEDRFIIYLSIDMEKGFFSPKGRWRGNRVKEKQSLLGDNSTERTHNQNNKLIQMRWILLVGILVTSRLGNSNKASLNSDSTPIAPVSYAKLLNCEPSMKSVNFRILLAPAGIGRI</sequence>
<feature type="domain" description="DUF4283" evidence="2">
    <location>
        <begin position="69"/>
        <end position="119"/>
    </location>
</feature>
<dbReference type="Proteomes" id="UP001151760">
    <property type="component" value="Unassembled WGS sequence"/>
</dbReference>
<feature type="chain" id="PRO_5047165250" evidence="1">
    <location>
        <begin position="17"/>
        <end position="366"/>
    </location>
</feature>
<dbReference type="EMBL" id="BQNB010011999">
    <property type="protein sequence ID" value="GJS97896.1"/>
    <property type="molecule type" value="Genomic_DNA"/>
</dbReference>
<gene>
    <name evidence="3" type="ORF">Tco_0819066</name>
</gene>
<dbReference type="InterPro" id="IPR040256">
    <property type="entry name" value="At4g02000-like"/>
</dbReference>
<reference evidence="3" key="1">
    <citation type="journal article" date="2022" name="Int. J. Mol. Sci.">
        <title>Draft Genome of Tanacetum Coccineum: Genomic Comparison of Closely Related Tanacetum-Family Plants.</title>
        <authorList>
            <person name="Yamashiro T."/>
            <person name="Shiraishi A."/>
            <person name="Nakayama K."/>
            <person name="Satake H."/>
        </authorList>
    </citation>
    <scope>NUCLEOTIDE SEQUENCE</scope>
</reference>
<evidence type="ECO:0000259" key="2">
    <source>
        <dbReference type="Pfam" id="PF14111"/>
    </source>
</evidence>
<dbReference type="InterPro" id="IPR025558">
    <property type="entry name" value="DUF4283"/>
</dbReference>
<dbReference type="PANTHER" id="PTHR31286:SF99">
    <property type="entry name" value="DUF4283 DOMAIN-CONTAINING PROTEIN"/>
    <property type="match status" value="1"/>
</dbReference>
<reference evidence="3" key="2">
    <citation type="submission" date="2022-01" db="EMBL/GenBank/DDBJ databases">
        <authorList>
            <person name="Yamashiro T."/>
            <person name="Shiraishi A."/>
            <person name="Satake H."/>
            <person name="Nakayama K."/>
        </authorList>
    </citation>
    <scope>NUCLEOTIDE SEQUENCE</scope>
</reference>
<keyword evidence="4" id="KW-1185">Reference proteome</keyword>
<keyword evidence="1" id="KW-0732">Signal</keyword>
<accession>A0ABQ5A8J6</accession>
<evidence type="ECO:0000313" key="4">
    <source>
        <dbReference type="Proteomes" id="UP001151760"/>
    </source>
</evidence>
<proteinExistence type="predicted"/>
<evidence type="ECO:0000313" key="3">
    <source>
        <dbReference type="EMBL" id="GJS97896.1"/>
    </source>
</evidence>
<protein>
    <submittedName>
        <fullName evidence="3">Zinc knuckle CX2CX4HX4C containing protein</fullName>
    </submittedName>
</protein>
<comment type="caution">
    <text evidence="3">The sequence shown here is derived from an EMBL/GenBank/DDBJ whole genome shotgun (WGS) entry which is preliminary data.</text>
</comment>
<evidence type="ECO:0000256" key="1">
    <source>
        <dbReference type="SAM" id="SignalP"/>
    </source>
</evidence>
<dbReference type="Pfam" id="PF14111">
    <property type="entry name" value="DUF4283"/>
    <property type="match status" value="1"/>
</dbReference>
<dbReference type="PANTHER" id="PTHR31286">
    <property type="entry name" value="GLYCINE-RICH CELL WALL STRUCTURAL PROTEIN 1.8-LIKE"/>
    <property type="match status" value="1"/>
</dbReference>
<feature type="signal peptide" evidence="1">
    <location>
        <begin position="1"/>
        <end position="16"/>
    </location>
</feature>